<reference evidence="2" key="1">
    <citation type="submission" date="2021-02" db="EMBL/GenBank/DDBJ databases">
        <authorList>
            <person name="Nowell W R."/>
        </authorList>
    </citation>
    <scope>NUCLEOTIDE SEQUENCE</scope>
</reference>
<proteinExistence type="predicted"/>
<evidence type="ECO:0000313" key="3">
    <source>
        <dbReference type="Proteomes" id="UP000663844"/>
    </source>
</evidence>
<gene>
    <name evidence="2" type="ORF">OXD698_LOCUS48126</name>
</gene>
<evidence type="ECO:0000313" key="2">
    <source>
        <dbReference type="EMBL" id="CAF4339043.1"/>
    </source>
</evidence>
<evidence type="ECO:0000256" key="1">
    <source>
        <dbReference type="SAM" id="MobiDB-lite"/>
    </source>
</evidence>
<feature type="compositionally biased region" description="Basic residues" evidence="1">
    <location>
        <begin position="1"/>
        <end position="37"/>
    </location>
</feature>
<dbReference type="AlphaFoldDB" id="A0A820KBE9"/>
<feature type="compositionally biased region" description="Polar residues" evidence="1">
    <location>
        <begin position="38"/>
        <end position="51"/>
    </location>
</feature>
<sequence length="109" mass="12962">MARKRKDNKKWRARSSRQKSHRKKKSTQKPCHIRKNNFKASRSTKPSQQRSTKIDKKINSSAPSISLETQLTEEVFDTRIIHNFLSKRYLSEVRQVWLSCQCCMCEHPE</sequence>
<comment type="caution">
    <text evidence="2">The sequence shown here is derived from an EMBL/GenBank/DDBJ whole genome shotgun (WGS) entry which is preliminary data.</text>
</comment>
<name>A0A820KBE9_9BILA</name>
<dbReference type="EMBL" id="CAJOAZ010019703">
    <property type="protein sequence ID" value="CAF4339043.1"/>
    <property type="molecule type" value="Genomic_DNA"/>
</dbReference>
<dbReference type="Proteomes" id="UP000663844">
    <property type="component" value="Unassembled WGS sequence"/>
</dbReference>
<protein>
    <submittedName>
        <fullName evidence="2">Uncharacterized protein</fullName>
    </submittedName>
</protein>
<feature type="region of interest" description="Disordered" evidence="1">
    <location>
        <begin position="1"/>
        <end position="59"/>
    </location>
</feature>
<organism evidence="2 3">
    <name type="scientific">Adineta steineri</name>
    <dbReference type="NCBI Taxonomy" id="433720"/>
    <lineage>
        <taxon>Eukaryota</taxon>
        <taxon>Metazoa</taxon>
        <taxon>Spiralia</taxon>
        <taxon>Gnathifera</taxon>
        <taxon>Rotifera</taxon>
        <taxon>Eurotatoria</taxon>
        <taxon>Bdelloidea</taxon>
        <taxon>Adinetida</taxon>
        <taxon>Adinetidae</taxon>
        <taxon>Adineta</taxon>
    </lineage>
</organism>
<accession>A0A820KBE9</accession>